<evidence type="ECO:0000313" key="3">
    <source>
        <dbReference type="Proteomes" id="UP000192520"/>
    </source>
</evidence>
<gene>
    <name evidence="2" type="ORF">B5M47_03625</name>
</gene>
<accession>A0A1W9NWU8</accession>
<dbReference type="EMBL" id="MZGJ01000028">
    <property type="protein sequence ID" value="OQX50631.1"/>
    <property type="molecule type" value="Genomic_DNA"/>
</dbReference>
<keyword evidence="1" id="KW-0175">Coiled coil</keyword>
<dbReference type="Proteomes" id="UP000192520">
    <property type="component" value="Unassembled WGS sequence"/>
</dbReference>
<name>A0A1W9NWU8_UNCC3</name>
<organism evidence="2 3">
    <name type="scientific">candidate division CPR3 bacterium 4484_211</name>
    <dbReference type="NCBI Taxonomy" id="1968527"/>
    <lineage>
        <taxon>Bacteria</taxon>
        <taxon>Bacteria division CPR3</taxon>
    </lineage>
</organism>
<proteinExistence type="predicted"/>
<protein>
    <submittedName>
        <fullName evidence="2">Uncharacterized protein</fullName>
    </submittedName>
</protein>
<feature type="coiled-coil region" evidence="1">
    <location>
        <begin position="15"/>
        <end position="76"/>
    </location>
</feature>
<reference evidence="3" key="1">
    <citation type="submission" date="2017-03" db="EMBL/GenBank/DDBJ databases">
        <title>Novel pathways for hydrocarbon cycling and metabolic interdependencies in hydrothermal sediment communities.</title>
        <authorList>
            <person name="Dombrowski N."/>
            <person name="Seitz K."/>
            <person name="Teske A."/>
            <person name="Baker B."/>
        </authorList>
    </citation>
    <scope>NUCLEOTIDE SEQUENCE [LARGE SCALE GENOMIC DNA]</scope>
</reference>
<comment type="caution">
    <text evidence="2">The sequence shown here is derived from an EMBL/GenBank/DDBJ whole genome shotgun (WGS) entry which is preliminary data.</text>
</comment>
<evidence type="ECO:0000313" key="2">
    <source>
        <dbReference type="EMBL" id="OQX50631.1"/>
    </source>
</evidence>
<dbReference type="AlphaFoldDB" id="A0A1W9NWU8"/>
<sequence length="165" mass="18664">MAAEELDEMAREVALDKARAELPESKESLEELKGRVSEQIKGVLEGLGKMGKGRLTSEQQARKKELEEQLYRLRIKEVAIKDALRFIEDPKGVQESVLDARKGQSIEGLAESLSFSDEQVYSILSRKFNLKDRRTIDKRLALMGPLAYLNFVADLLQASLEQEVK</sequence>
<evidence type="ECO:0000256" key="1">
    <source>
        <dbReference type="SAM" id="Coils"/>
    </source>
</evidence>
<dbReference type="STRING" id="1968527.B5M47_03625"/>